<dbReference type="ExpressionAtlas" id="Q5F4U1">
    <property type="expression patterns" value="baseline"/>
</dbReference>
<feature type="transmembrane region" description="Helical" evidence="1">
    <location>
        <begin position="152"/>
        <end position="173"/>
    </location>
</feature>
<dbReference type="InterPro" id="IPR018817">
    <property type="entry name" value="7TM_GPCR_serpentine_rcpt_Srz"/>
</dbReference>
<evidence type="ECO:0000256" key="1">
    <source>
        <dbReference type="SAM" id="Phobius"/>
    </source>
</evidence>
<dbReference type="CTD" id="181831"/>
<dbReference type="STRING" id="6239.B0205.2b.1"/>
<evidence type="ECO:0000313" key="3">
    <source>
        <dbReference type="Proteomes" id="UP000001940"/>
    </source>
</evidence>
<protein>
    <submittedName>
        <fullName evidence="2">Serpentine Receptor, class Z</fullName>
    </submittedName>
</protein>
<gene>
    <name evidence="2 4" type="primary">srz-85</name>
    <name evidence="4" type="ORF">B0205.2</name>
    <name evidence="2" type="ORF">CELE_B0205.2</name>
</gene>
<dbReference type="SMR" id="Q5F4U1"/>
<feature type="transmembrane region" description="Helical" evidence="1">
    <location>
        <begin position="193"/>
        <end position="214"/>
    </location>
</feature>
<dbReference type="PANTHER" id="PTHR31720">
    <property type="entry name" value="SERPENTINE RECEPTOR, CLASS Z-RELATED"/>
    <property type="match status" value="1"/>
</dbReference>
<dbReference type="WormBase" id="B0205.2b">
    <property type="protein sequence ID" value="CE38019"/>
    <property type="gene ID" value="WBGene00015018"/>
    <property type="gene designation" value="srz-85"/>
</dbReference>
<dbReference type="Bgee" id="WBGene00015018">
    <property type="expression patterns" value="Expressed in multicellular organism and 1 other cell type or tissue"/>
</dbReference>
<keyword evidence="1" id="KW-1133">Transmembrane helix</keyword>
<dbReference type="AlphaFoldDB" id="Q5F4U1"/>
<dbReference type="RefSeq" id="NP_001020961.1">
    <property type="nucleotide sequence ID" value="NM_001025790.1"/>
</dbReference>
<keyword evidence="3" id="KW-1185">Reference proteome</keyword>
<dbReference type="InParanoid" id="Q5F4U1"/>
<reference evidence="2 3" key="1">
    <citation type="journal article" date="1998" name="Science">
        <title>Genome sequence of the nematode C. elegans: a platform for investigating biology.</title>
        <authorList>
            <consortium name="The C. elegans sequencing consortium"/>
            <person name="Sulson J.E."/>
            <person name="Waterston R."/>
        </authorList>
    </citation>
    <scope>NUCLEOTIDE SEQUENCE [LARGE SCALE GENOMIC DNA]</scope>
    <source>
        <strain evidence="2 3">Bristol N2</strain>
    </source>
</reference>
<dbReference type="PaxDb" id="6239-B0205.2b"/>
<evidence type="ECO:0000313" key="4">
    <source>
        <dbReference type="WormBase" id="B0205.2b"/>
    </source>
</evidence>
<dbReference type="Pfam" id="PF10325">
    <property type="entry name" value="7TM_GPCR_Srz"/>
    <property type="match status" value="1"/>
</dbReference>
<proteinExistence type="predicted"/>
<dbReference type="HOGENOM" id="CLU_056063_2_1_1"/>
<dbReference type="PhylomeDB" id="Q5F4U1"/>
<keyword evidence="1" id="KW-0472">Membrane</keyword>
<feature type="transmembrane region" description="Helical" evidence="1">
    <location>
        <begin position="58"/>
        <end position="80"/>
    </location>
</feature>
<dbReference type="FunCoup" id="Q5F4U1">
    <property type="interactions" value="1"/>
</dbReference>
<dbReference type="PANTHER" id="PTHR31720:SF3">
    <property type="entry name" value="SERPENTINE RECEPTOR, CLASS Z-RELATED"/>
    <property type="match status" value="1"/>
</dbReference>
<feature type="transmembrane region" description="Helical" evidence="1">
    <location>
        <begin position="92"/>
        <end position="114"/>
    </location>
</feature>
<sequence length="329" mass="38607">MNVTQELIDSKIPLSAHALISFFWLSIMLYLTILPFYLYVHKVNRQLEMTFPSIIHHFFVMVIMSYVLLLTIFMSCLLTFSTTSTPGETSIFQIPLIILSVTCITIPALTIVVINQMFHLLVFLLTVKNCCQYFFPFHIFTRFLSRRNLPDFIWYLYAFFFVNELIGIFLYWAHWFILSFEVIDVIIIFYQTAYMILNIILIFLCPVCYFPIILSLWKSSNLRSEEHIYLHNYMFWQSVLVLFFKFMVIMLIIFISTAENLIIYLIAGTIAFDGLTTPIIIQISYLGCNRNNLKILLTSFNFKKFFAVIFGCTGRNVVHPQVFLVPVVT</sequence>
<organism evidence="2 3">
    <name type="scientific">Caenorhabditis elegans</name>
    <dbReference type="NCBI Taxonomy" id="6239"/>
    <lineage>
        <taxon>Eukaryota</taxon>
        <taxon>Metazoa</taxon>
        <taxon>Ecdysozoa</taxon>
        <taxon>Nematoda</taxon>
        <taxon>Chromadorea</taxon>
        <taxon>Rhabditida</taxon>
        <taxon>Rhabditina</taxon>
        <taxon>Rhabditomorpha</taxon>
        <taxon>Rhabditoidea</taxon>
        <taxon>Rhabditidae</taxon>
        <taxon>Peloderinae</taxon>
        <taxon>Caenorhabditis</taxon>
    </lineage>
</organism>
<dbReference type="EMBL" id="BX284601">
    <property type="protein sequence ID" value="CCD61297.1"/>
    <property type="molecule type" value="Genomic_DNA"/>
</dbReference>
<dbReference type="Proteomes" id="UP000001940">
    <property type="component" value="Chromosome I"/>
</dbReference>
<feature type="transmembrane region" description="Helical" evidence="1">
    <location>
        <begin position="12"/>
        <end position="38"/>
    </location>
</feature>
<name>Q5F4U1_CAEEL</name>
<feature type="transmembrane region" description="Helical" evidence="1">
    <location>
        <begin position="120"/>
        <end position="140"/>
    </location>
</feature>
<accession>Q5F4U1</accession>
<dbReference type="GeneID" id="181831"/>
<keyword evidence="1" id="KW-0812">Transmembrane</keyword>
<dbReference type="AGR" id="WB:WBGene00015018"/>
<keyword evidence="2" id="KW-0675">Receptor</keyword>
<feature type="transmembrane region" description="Helical" evidence="1">
    <location>
        <begin position="261"/>
        <end position="286"/>
    </location>
</feature>
<feature type="transmembrane region" description="Helical" evidence="1">
    <location>
        <begin position="235"/>
        <end position="255"/>
    </location>
</feature>
<dbReference type="UCSC" id="B0205.2b">
    <property type="organism name" value="c. elegans"/>
</dbReference>
<evidence type="ECO:0000313" key="2">
    <source>
        <dbReference type="EMBL" id="CCD61297.1"/>
    </source>
</evidence>